<gene>
    <name evidence="1" type="ORF">BZK31_07365</name>
</gene>
<dbReference type="STRING" id="1958950.BZK31_07365"/>
<dbReference type="AlphaFoldDB" id="A0A1X0NA15"/>
<dbReference type="OrthoDB" id="7032373at2"/>
<protein>
    <submittedName>
        <fullName evidence="1">Uncharacterized protein</fullName>
    </submittedName>
</protein>
<name>A0A1X0NA15_9PSED</name>
<organism evidence="1 2">
    <name type="scientific">Pseudomonas floridensis</name>
    <dbReference type="NCBI Taxonomy" id="1958950"/>
    <lineage>
        <taxon>Bacteria</taxon>
        <taxon>Pseudomonadati</taxon>
        <taxon>Pseudomonadota</taxon>
        <taxon>Gammaproteobacteria</taxon>
        <taxon>Pseudomonadales</taxon>
        <taxon>Pseudomonadaceae</taxon>
        <taxon>Pseudomonas</taxon>
    </lineage>
</organism>
<sequence length="77" mass="8702">MSLPTLAELTMCPHCGADEYYVRYTYSGRGIYSRSYSGDNSCVDNSGMYDKLVMKPGKRAFCVDCHKPVAQYHGEFE</sequence>
<dbReference type="Proteomes" id="UP000192815">
    <property type="component" value="Unassembled WGS sequence"/>
</dbReference>
<reference evidence="2" key="1">
    <citation type="submission" date="2017-02" db="EMBL/GenBank/DDBJ databases">
        <title>Pseudomonas floridae sp. nov., a novel pathogenic bacterial species isolated from tomato.</title>
        <authorList>
            <person name="Timilsina S."/>
            <person name="Vallad G.E."/>
            <person name="Jones J.B."/>
        </authorList>
    </citation>
    <scope>NUCLEOTIDE SEQUENCE [LARGE SCALE GENOMIC DNA]</scope>
    <source>
        <strain evidence="2">GEV388</strain>
    </source>
</reference>
<dbReference type="EMBL" id="MUIO01000021">
    <property type="protein sequence ID" value="ORC60128.1"/>
    <property type="molecule type" value="Genomic_DNA"/>
</dbReference>
<keyword evidence="2" id="KW-1185">Reference proteome</keyword>
<accession>A0A1X0NA15</accession>
<evidence type="ECO:0000313" key="1">
    <source>
        <dbReference type="EMBL" id="ORC60128.1"/>
    </source>
</evidence>
<comment type="caution">
    <text evidence="1">The sequence shown here is derived from an EMBL/GenBank/DDBJ whole genome shotgun (WGS) entry which is preliminary data.</text>
</comment>
<dbReference type="RefSeq" id="WP_083182118.1">
    <property type="nucleotide sequence ID" value="NZ_CBCRZR010000007.1"/>
</dbReference>
<evidence type="ECO:0000313" key="2">
    <source>
        <dbReference type="Proteomes" id="UP000192815"/>
    </source>
</evidence>
<proteinExistence type="predicted"/>